<reference evidence="2" key="1">
    <citation type="journal article" date="2018" name="DNA Res.">
        <title>Multiple hybrid de novo genome assembly of finger millet, an orphan allotetraploid crop.</title>
        <authorList>
            <person name="Hatakeyama M."/>
            <person name="Aluri S."/>
            <person name="Balachadran M.T."/>
            <person name="Sivarajan S.R."/>
            <person name="Patrignani A."/>
            <person name="Gruter S."/>
            <person name="Poveda L."/>
            <person name="Shimizu-Inatsugi R."/>
            <person name="Baeten J."/>
            <person name="Francoijs K.J."/>
            <person name="Nataraja K.N."/>
            <person name="Reddy Y.A.N."/>
            <person name="Phadnis S."/>
            <person name="Ravikumar R.L."/>
            <person name="Schlapbach R."/>
            <person name="Sreeman S.M."/>
            <person name="Shimizu K.K."/>
        </authorList>
    </citation>
    <scope>NUCLEOTIDE SEQUENCE</scope>
</reference>
<proteinExistence type="predicted"/>
<reference evidence="2" key="2">
    <citation type="submission" date="2021-12" db="EMBL/GenBank/DDBJ databases">
        <title>Resequencing data analysis of finger millet.</title>
        <authorList>
            <person name="Hatakeyama M."/>
            <person name="Aluri S."/>
            <person name="Balachadran M.T."/>
            <person name="Sivarajan S.R."/>
            <person name="Poveda L."/>
            <person name="Shimizu-Inatsugi R."/>
            <person name="Schlapbach R."/>
            <person name="Sreeman S.M."/>
            <person name="Shimizu K.K."/>
        </authorList>
    </citation>
    <scope>NUCLEOTIDE SEQUENCE</scope>
</reference>
<dbReference type="Proteomes" id="UP001054889">
    <property type="component" value="Unassembled WGS sequence"/>
</dbReference>
<gene>
    <name evidence="2" type="primary">ga29914</name>
    <name evidence="2" type="ORF">PR202_ga29914</name>
</gene>
<evidence type="ECO:0000256" key="1">
    <source>
        <dbReference type="SAM" id="MobiDB-lite"/>
    </source>
</evidence>
<name>A0AAV5DMJ1_ELECO</name>
<keyword evidence="3" id="KW-1185">Reference proteome</keyword>
<evidence type="ECO:0000313" key="2">
    <source>
        <dbReference type="EMBL" id="GJN11703.1"/>
    </source>
</evidence>
<sequence length="166" mass="18528">MAVNGDGWRRRGGRRQISPSSLPPKRGNLATSLSVRAIGSNHIPADLRLLWWQLLFFLASTNAVTEVDGARQRHRRREAEVESWQRSARQSVKMKTSSWRQRACADAGKTHAACRARGRPPPQGQPWSDEPPCLGSDPPEAVINALLSPHRLPRSRTARHNGGSYR</sequence>
<feature type="region of interest" description="Disordered" evidence="1">
    <location>
        <begin position="108"/>
        <end position="141"/>
    </location>
</feature>
<comment type="caution">
    <text evidence="2">The sequence shown here is derived from an EMBL/GenBank/DDBJ whole genome shotgun (WGS) entry which is preliminary data.</text>
</comment>
<accession>A0AAV5DMJ1</accession>
<protein>
    <submittedName>
        <fullName evidence="2">Uncharacterized protein</fullName>
    </submittedName>
</protein>
<feature type="region of interest" description="Disordered" evidence="1">
    <location>
        <begin position="147"/>
        <end position="166"/>
    </location>
</feature>
<evidence type="ECO:0000313" key="3">
    <source>
        <dbReference type="Proteomes" id="UP001054889"/>
    </source>
</evidence>
<feature type="region of interest" description="Disordered" evidence="1">
    <location>
        <begin position="1"/>
        <end position="26"/>
    </location>
</feature>
<dbReference type="EMBL" id="BQKI01000019">
    <property type="protein sequence ID" value="GJN11703.1"/>
    <property type="molecule type" value="Genomic_DNA"/>
</dbReference>
<dbReference type="AlphaFoldDB" id="A0AAV5DMJ1"/>
<organism evidence="2 3">
    <name type="scientific">Eleusine coracana subsp. coracana</name>
    <dbReference type="NCBI Taxonomy" id="191504"/>
    <lineage>
        <taxon>Eukaryota</taxon>
        <taxon>Viridiplantae</taxon>
        <taxon>Streptophyta</taxon>
        <taxon>Embryophyta</taxon>
        <taxon>Tracheophyta</taxon>
        <taxon>Spermatophyta</taxon>
        <taxon>Magnoliopsida</taxon>
        <taxon>Liliopsida</taxon>
        <taxon>Poales</taxon>
        <taxon>Poaceae</taxon>
        <taxon>PACMAD clade</taxon>
        <taxon>Chloridoideae</taxon>
        <taxon>Cynodonteae</taxon>
        <taxon>Eleusininae</taxon>
        <taxon>Eleusine</taxon>
    </lineage>
</organism>